<dbReference type="Gene3D" id="3.30.429.10">
    <property type="entry name" value="Macrophage Migration Inhibitory Factor"/>
    <property type="match status" value="1"/>
</dbReference>
<accession>A0A9X4E3A3</accession>
<reference evidence="2" key="2">
    <citation type="submission" date="2024-02" db="EMBL/GenBank/DDBJ databases">
        <title>Neisseria leonii sp. nov.</title>
        <authorList>
            <person name="Boutroux M."/>
            <person name="Favre-Rochex S."/>
            <person name="Gorgette O."/>
            <person name="Touak G."/>
            <person name="Muhle E."/>
            <person name="Chesneau O."/>
            <person name="Clermont D."/>
            <person name="Rahi P."/>
        </authorList>
    </citation>
    <scope>NUCLEOTIDE SEQUENCE</scope>
    <source>
        <strain evidence="2">51.81</strain>
    </source>
</reference>
<dbReference type="PANTHER" id="PTHR37950">
    <property type="entry name" value="4-HYDROXYPHENYLACETATE CATABOLISM PROTEIN"/>
    <property type="match status" value="1"/>
</dbReference>
<dbReference type="RefSeq" id="WP_274585507.1">
    <property type="nucleotide sequence ID" value="NZ_CP146598.1"/>
</dbReference>
<name>A0A9X4E3A3_9NEIS</name>
<organism evidence="1">
    <name type="scientific">Neisseria leonii</name>
    <dbReference type="NCBI Taxonomy" id="2995413"/>
    <lineage>
        <taxon>Bacteria</taxon>
        <taxon>Pseudomonadati</taxon>
        <taxon>Pseudomonadota</taxon>
        <taxon>Betaproteobacteria</taxon>
        <taxon>Neisseriales</taxon>
        <taxon>Neisseriaceae</taxon>
        <taxon>Neisseria</taxon>
    </lineage>
</organism>
<dbReference type="EMBL" id="JAPQFL010000006">
    <property type="protein sequence ID" value="MDD9328424.1"/>
    <property type="molecule type" value="Genomic_DNA"/>
</dbReference>
<evidence type="ECO:0000313" key="3">
    <source>
        <dbReference type="Proteomes" id="UP001149607"/>
    </source>
</evidence>
<dbReference type="EMBL" id="CP146598">
    <property type="protein sequence ID" value="WWY03818.1"/>
    <property type="molecule type" value="Genomic_DNA"/>
</dbReference>
<dbReference type="Proteomes" id="UP001149607">
    <property type="component" value="Chromosome"/>
</dbReference>
<gene>
    <name evidence="1" type="ORF">ORY91_001851</name>
    <name evidence="2" type="ORF">V9W64_03545</name>
</gene>
<sequence>MPHLMVEISAGLAVDETKLLADLAQALYDSGEFVLGDIKSRLYRADVSLVGTGGGGQDFIAVRLLLLAGRTDAVKQALAQAVLAVLGGLPFDCKPQYSVEVVELSPLYRKA</sequence>
<dbReference type="CDD" id="cd00580">
    <property type="entry name" value="CHMI"/>
    <property type="match status" value="1"/>
</dbReference>
<dbReference type="AlphaFoldDB" id="A0A9X4E3A3"/>
<keyword evidence="3" id="KW-1185">Reference proteome</keyword>
<dbReference type="PANTHER" id="PTHR37950:SF1">
    <property type="entry name" value="4-HYDROXYPHENYLACETATE CATABOLISM PROTEIN"/>
    <property type="match status" value="1"/>
</dbReference>
<dbReference type="InterPro" id="IPR014347">
    <property type="entry name" value="Tautomerase/MIF_sf"/>
</dbReference>
<protein>
    <submittedName>
        <fullName evidence="1">5-carboxymethyl-2-hydroxymuconate Delta-isomerase</fullName>
    </submittedName>
</protein>
<evidence type="ECO:0000313" key="2">
    <source>
        <dbReference type="EMBL" id="WWY03818.1"/>
    </source>
</evidence>
<dbReference type="GO" id="GO:0008704">
    <property type="term" value="F:5-carboxymethyl-2-hydroxymuconate delta-isomerase activity"/>
    <property type="evidence" value="ECO:0007669"/>
    <property type="project" value="InterPro"/>
</dbReference>
<reference evidence="1" key="1">
    <citation type="submission" date="2022-10" db="EMBL/GenBank/DDBJ databases">
        <authorList>
            <person name="Boutroux M."/>
        </authorList>
    </citation>
    <scope>NUCLEOTIDE SEQUENCE</scope>
    <source>
        <strain evidence="1">51.81</strain>
    </source>
</reference>
<evidence type="ECO:0000313" key="1">
    <source>
        <dbReference type="EMBL" id="MDD9328424.1"/>
    </source>
</evidence>
<proteinExistence type="predicted"/>
<dbReference type="InterPro" id="IPR004220">
    <property type="entry name" value="5-COMe_2-OHmuconate_Isoase"/>
</dbReference>
<dbReference type="Pfam" id="PF02962">
    <property type="entry name" value="CHMI"/>
    <property type="match status" value="1"/>
</dbReference>
<dbReference type="SUPFAM" id="SSF55331">
    <property type="entry name" value="Tautomerase/MIF"/>
    <property type="match status" value="1"/>
</dbReference>